<dbReference type="EMBL" id="ATNM01000096">
    <property type="protein sequence ID" value="EPR68649.1"/>
    <property type="molecule type" value="Genomic_DNA"/>
</dbReference>
<dbReference type="AlphaFoldDB" id="S7WPI7"/>
<protein>
    <submittedName>
        <fullName evidence="1">Uncharacterized protein</fullName>
    </submittedName>
</protein>
<proteinExistence type="predicted"/>
<comment type="caution">
    <text evidence="1">The sequence shown here is derived from an EMBL/GenBank/DDBJ whole genome shotgun (WGS) entry which is preliminary data.</text>
</comment>
<gene>
    <name evidence="1" type="ORF">ADICYQ_2346</name>
</gene>
<reference evidence="1 2" key="1">
    <citation type="journal article" date="2013" name="Genome Announc.">
        <title>Draft Genome Sequence of Cyclobacterium qasimii Strain M12-11BT, Isolated from Arctic Marine Sediment.</title>
        <authorList>
            <person name="Shivaji S."/>
            <person name="Ara S."/>
            <person name="Singh A."/>
            <person name="Kumar Pinnaka A."/>
        </authorList>
    </citation>
    <scope>NUCLEOTIDE SEQUENCE [LARGE SCALE GENOMIC DNA]</scope>
    <source>
        <strain evidence="1 2">M12-11B</strain>
    </source>
</reference>
<name>S7WPI7_9BACT</name>
<evidence type="ECO:0000313" key="2">
    <source>
        <dbReference type="Proteomes" id="UP000014974"/>
    </source>
</evidence>
<sequence length="147" mass="16905">MTSEIKKDSHALIGKTFLYLQPMKLNRKNRGLMRQRLTLLIVMLFCVFVSSSEIVLSLDSKENSLEVQLDLSSDNEDGESNDTRTFIHSGIDAVVPFVMYAFDFAYHFIYEIIIADRPQTNFLLGTDLEYNQLFKILFEQIISVNAP</sequence>
<evidence type="ECO:0000313" key="1">
    <source>
        <dbReference type="EMBL" id="EPR68649.1"/>
    </source>
</evidence>
<dbReference type="STRING" id="641524.ADICYQ_2346"/>
<accession>S7WPI7</accession>
<dbReference type="Proteomes" id="UP000014974">
    <property type="component" value="Unassembled WGS sequence"/>
</dbReference>
<organism evidence="1 2">
    <name type="scientific">Cyclobacterium qasimii M12-11B</name>
    <dbReference type="NCBI Taxonomy" id="641524"/>
    <lineage>
        <taxon>Bacteria</taxon>
        <taxon>Pseudomonadati</taxon>
        <taxon>Bacteroidota</taxon>
        <taxon>Cytophagia</taxon>
        <taxon>Cytophagales</taxon>
        <taxon>Cyclobacteriaceae</taxon>
        <taxon>Cyclobacterium</taxon>
    </lineage>
</organism>